<organism evidence="2 3">
    <name type="scientific">Portunus trituberculatus</name>
    <name type="common">Swimming crab</name>
    <name type="synonym">Neptunus trituberculatus</name>
    <dbReference type="NCBI Taxonomy" id="210409"/>
    <lineage>
        <taxon>Eukaryota</taxon>
        <taxon>Metazoa</taxon>
        <taxon>Ecdysozoa</taxon>
        <taxon>Arthropoda</taxon>
        <taxon>Crustacea</taxon>
        <taxon>Multicrustacea</taxon>
        <taxon>Malacostraca</taxon>
        <taxon>Eumalacostraca</taxon>
        <taxon>Eucarida</taxon>
        <taxon>Decapoda</taxon>
        <taxon>Pleocyemata</taxon>
        <taxon>Brachyura</taxon>
        <taxon>Eubrachyura</taxon>
        <taxon>Portunoidea</taxon>
        <taxon>Portunidae</taxon>
        <taxon>Portuninae</taxon>
        <taxon>Portunus</taxon>
    </lineage>
</organism>
<dbReference type="Proteomes" id="UP000324222">
    <property type="component" value="Unassembled WGS sequence"/>
</dbReference>
<gene>
    <name evidence="2" type="ORF">E2C01_059412</name>
</gene>
<evidence type="ECO:0000313" key="2">
    <source>
        <dbReference type="EMBL" id="MPC65279.1"/>
    </source>
</evidence>
<sequence length="110" mass="11855">MTHVVDVHFSPVSPKPLNGLTKRHRVSTESIDLAHLKQSKVSPGAHDRESSWDRSAMVAPMVSVQPSVTPSGSDRASCNEDGLSMELSDNIIIALPRGPTVQCSLTVVLR</sequence>
<protein>
    <submittedName>
        <fullName evidence="2">Uncharacterized protein</fullName>
    </submittedName>
</protein>
<comment type="caution">
    <text evidence="2">The sequence shown here is derived from an EMBL/GenBank/DDBJ whole genome shotgun (WGS) entry which is preliminary data.</text>
</comment>
<name>A0A5B7H608_PORTR</name>
<evidence type="ECO:0000256" key="1">
    <source>
        <dbReference type="SAM" id="MobiDB-lite"/>
    </source>
</evidence>
<proteinExistence type="predicted"/>
<dbReference type="EMBL" id="VSRR010023150">
    <property type="protein sequence ID" value="MPC65279.1"/>
    <property type="molecule type" value="Genomic_DNA"/>
</dbReference>
<accession>A0A5B7H608</accession>
<evidence type="ECO:0000313" key="3">
    <source>
        <dbReference type="Proteomes" id="UP000324222"/>
    </source>
</evidence>
<feature type="region of interest" description="Disordered" evidence="1">
    <location>
        <begin position="1"/>
        <end position="20"/>
    </location>
</feature>
<reference evidence="2 3" key="1">
    <citation type="submission" date="2019-05" db="EMBL/GenBank/DDBJ databases">
        <title>Another draft genome of Portunus trituberculatus and its Hox gene families provides insights of decapod evolution.</title>
        <authorList>
            <person name="Jeong J.-H."/>
            <person name="Song I."/>
            <person name="Kim S."/>
            <person name="Choi T."/>
            <person name="Kim D."/>
            <person name="Ryu S."/>
            <person name="Kim W."/>
        </authorList>
    </citation>
    <scope>NUCLEOTIDE SEQUENCE [LARGE SCALE GENOMIC DNA]</scope>
    <source>
        <tissue evidence="2">Muscle</tissue>
    </source>
</reference>
<keyword evidence="3" id="KW-1185">Reference proteome</keyword>
<dbReference type="AlphaFoldDB" id="A0A5B7H608"/>